<name>A0A853CST0_9MICO</name>
<comment type="caution">
    <text evidence="7">The sequence shown here is derived from an EMBL/GenBank/DDBJ whole genome shotgun (WGS) entry which is preliminary data.</text>
</comment>
<evidence type="ECO:0000256" key="2">
    <source>
        <dbReference type="ARBA" id="ARBA00022649"/>
    </source>
</evidence>
<keyword evidence="2" id="KW-1277">Toxin-antitoxin system</keyword>
<dbReference type="Gene3D" id="3.40.630.30">
    <property type="match status" value="1"/>
</dbReference>
<feature type="domain" description="N-acetyltransferase" evidence="6">
    <location>
        <begin position="90"/>
        <end position="158"/>
    </location>
</feature>
<protein>
    <submittedName>
        <fullName evidence="7">GNAT superfamily N-acetyltransferase</fullName>
    </submittedName>
</protein>
<evidence type="ECO:0000256" key="3">
    <source>
        <dbReference type="ARBA" id="ARBA00022679"/>
    </source>
</evidence>
<dbReference type="Pfam" id="PF13508">
    <property type="entry name" value="Acetyltransf_7"/>
    <property type="match status" value="1"/>
</dbReference>
<dbReference type="InterPro" id="IPR000182">
    <property type="entry name" value="GNAT_dom"/>
</dbReference>
<evidence type="ECO:0000259" key="6">
    <source>
        <dbReference type="Pfam" id="PF13508"/>
    </source>
</evidence>
<keyword evidence="4" id="KW-0012">Acyltransferase</keyword>
<evidence type="ECO:0000313" key="7">
    <source>
        <dbReference type="EMBL" id="NYJ22973.1"/>
    </source>
</evidence>
<dbReference type="GO" id="GO:0016747">
    <property type="term" value="F:acyltransferase activity, transferring groups other than amino-acyl groups"/>
    <property type="evidence" value="ECO:0007669"/>
    <property type="project" value="InterPro"/>
</dbReference>
<dbReference type="EMBL" id="JACCFL010000001">
    <property type="protein sequence ID" value="NYJ22973.1"/>
    <property type="molecule type" value="Genomic_DNA"/>
</dbReference>
<dbReference type="PANTHER" id="PTHR36449:SF1">
    <property type="entry name" value="ACETYLTRANSFERASE"/>
    <property type="match status" value="1"/>
</dbReference>
<proteinExistence type="predicted"/>
<evidence type="ECO:0000256" key="4">
    <source>
        <dbReference type="ARBA" id="ARBA00023315"/>
    </source>
</evidence>
<comment type="catalytic activity">
    <reaction evidence="5">
        <text>glycyl-tRNA(Gly) + acetyl-CoA = N-acetylglycyl-tRNA(Gly) + CoA + H(+)</text>
        <dbReference type="Rhea" id="RHEA:81867"/>
        <dbReference type="Rhea" id="RHEA-COMP:9683"/>
        <dbReference type="Rhea" id="RHEA-COMP:19766"/>
        <dbReference type="ChEBI" id="CHEBI:15378"/>
        <dbReference type="ChEBI" id="CHEBI:57287"/>
        <dbReference type="ChEBI" id="CHEBI:57288"/>
        <dbReference type="ChEBI" id="CHEBI:78522"/>
        <dbReference type="ChEBI" id="CHEBI:232036"/>
    </reaction>
</comment>
<dbReference type="AlphaFoldDB" id="A0A853CST0"/>
<dbReference type="InterPro" id="IPR016181">
    <property type="entry name" value="Acyl_CoA_acyltransferase"/>
</dbReference>
<reference evidence="7 8" key="1">
    <citation type="submission" date="2020-07" db="EMBL/GenBank/DDBJ databases">
        <title>Sequencing the genomes of 1000 actinobacteria strains.</title>
        <authorList>
            <person name="Klenk H.-P."/>
        </authorList>
    </citation>
    <scope>NUCLEOTIDE SEQUENCE [LARGE SCALE GENOMIC DNA]</scope>
    <source>
        <strain evidence="7 8">DSM 15165</strain>
    </source>
</reference>
<dbReference type="Proteomes" id="UP000578352">
    <property type="component" value="Unassembled WGS sequence"/>
</dbReference>
<dbReference type="SUPFAM" id="SSF55729">
    <property type="entry name" value="Acyl-CoA N-acyltransferases (Nat)"/>
    <property type="match status" value="1"/>
</dbReference>
<sequence length="182" mass="19763">MSAQELRGADGEPAGAPIRLVAFDAAFDRSVFDCGEQAVNDWFRRQAGQSHRSNNARTVLAVQGFAVVGFYASRVGTMERGEVAEAFGGGRGRYPMPAILLAQLGVDVRSQGRGLGARLLVHALESFLAVADKVGVEVILVDALTPELCAFYRKMGFRSLEDRHLRMFMPVKVLRATFNASS</sequence>
<keyword evidence="3 7" id="KW-0808">Transferase</keyword>
<evidence type="ECO:0000256" key="5">
    <source>
        <dbReference type="ARBA" id="ARBA00049880"/>
    </source>
</evidence>
<dbReference type="RefSeq" id="WP_179604960.1">
    <property type="nucleotide sequence ID" value="NZ_BAABEH010000001.1"/>
</dbReference>
<evidence type="ECO:0000256" key="1">
    <source>
        <dbReference type="ARBA" id="ARBA00022491"/>
    </source>
</evidence>
<organism evidence="7 8">
    <name type="scientific">Leifsonia shinshuensis</name>
    <dbReference type="NCBI Taxonomy" id="150026"/>
    <lineage>
        <taxon>Bacteria</taxon>
        <taxon>Bacillati</taxon>
        <taxon>Actinomycetota</taxon>
        <taxon>Actinomycetes</taxon>
        <taxon>Micrococcales</taxon>
        <taxon>Microbacteriaceae</taxon>
        <taxon>Leifsonia</taxon>
    </lineage>
</organism>
<keyword evidence="1" id="KW-0678">Repressor</keyword>
<evidence type="ECO:0000313" key="8">
    <source>
        <dbReference type="Proteomes" id="UP000578352"/>
    </source>
</evidence>
<dbReference type="PANTHER" id="PTHR36449">
    <property type="entry name" value="ACETYLTRANSFERASE-RELATED"/>
    <property type="match status" value="1"/>
</dbReference>
<accession>A0A853CST0</accession>
<gene>
    <name evidence="7" type="ORF">HNR13_001260</name>
</gene>